<evidence type="ECO:0000259" key="2">
    <source>
        <dbReference type="Pfam" id="PF08241"/>
    </source>
</evidence>
<accession>A0ABD5UGL5</accession>
<dbReference type="Proteomes" id="UP001596406">
    <property type="component" value="Unassembled WGS sequence"/>
</dbReference>
<comment type="caution">
    <text evidence="3">The sequence shown here is derived from an EMBL/GenBank/DDBJ whole genome shotgun (WGS) entry which is preliminary data.</text>
</comment>
<proteinExistence type="predicted"/>
<evidence type="ECO:0000256" key="1">
    <source>
        <dbReference type="SAM" id="MobiDB-lite"/>
    </source>
</evidence>
<evidence type="ECO:0000313" key="3">
    <source>
        <dbReference type="EMBL" id="MFC6837984.1"/>
    </source>
</evidence>
<dbReference type="InterPro" id="IPR013216">
    <property type="entry name" value="Methyltransf_11"/>
</dbReference>
<feature type="region of interest" description="Disordered" evidence="1">
    <location>
        <begin position="1"/>
        <end position="22"/>
    </location>
</feature>
<keyword evidence="3" id="KW-0489">Methyltransferase</keyword>
<protein>
    <submittedName>
        <fullName evidence="3">Class I SAM-dependent methyltransferase</fullName>
        <ecNumber evidence="3">2.1.1.-</ecNumber>
    </submittedName>
</protein>
<dbReference type="EMBL" id="JBHSXM010000002">
    <property type="protein sequence ID" value="MFC6837984.1"/>
    <property type="molecule type" value="Genomic_DNA"/>
</dbReference>
<dbReference type="SUPFAM" id="SSF53335">
    <property type="entry name" value="S-adenosyl-L-methionine-dependent methyltransferases"/>
    <property type="match status" value="1"/>
</dbReference>
<keyword evidence="3" id="KW-0808">Transferase</keyword>
<dbReference type="InterPro" id="IPR029063">
    <property type="entry name" value="SAM-dependent_MTases_sf"/>
</dbReference>
<gene>
    <name evidence="3" type="ORF">ACFQHK_16000</name>
</gene>
<dbReference type="GO" id="GO:0032259">
    <property type="term" value="P:methylation"/>
    <property type="evidence" value="ECO:0007669"/>
    <property type="project" value="UniProtKB-KW"/>
</dbReference>
<dbReference type="CDD" id="cd02440">
    <property type="entry name" value="AdoMet_MTases"/>
    <property type="match status" value="1"/>
</dbReference>
<dbReference type="RefSeq" id="WP_304449701.1">
    <property type="nucleotide sequence ID" value="NZ_JARRAH010000002.1"/>
</dbReference>
<dbReference type="AlphaFoldDB" id="A0ABD5UGL5"/>
<dbReference type="Pfam" id="PF08241">
    <property type="entry name" value="Methyltransf_11"/>
    <property type="match status" value="1"/>
</dbReference>
<dbReference type="Gene3D" id="3.40.50.150">
    <property type="entry name" value="Vaccinia Virus protein VP39"/>
    <property type="match status" value="1"/>
</dbReference>
<sequence length="267" mass="29881">MTERNATESTTPARNRLKTAASARWNDERSAEMWGRYADDVTQHDDRQAWEAIITDVVGEEPQQVLDVGTGAGFLAGLYAGVGHDVVGCDFSESMLDQARERAARDGFEATFTAGDAEALPFEDASFDVVTNRVLIWSLAHPGVAVREWHRVLRPGGQVVLFGNHPEDPTRSVGERAIRRLYGLALRVRRDGAATNLDDRTQREWNDAKTDLPFRHAPPSKIQALFDAAGFHETRVLDVAEEFDQWRTVGPWNERVPWHVVTGHKPD</sequence>
<dbReference type="EC" id="2.1.1.-" evidence="3"/>
<dbReference type="PANTHER" id="PTHR43591:SF24">
    <property type="entry name" value="2-METHOXY-6-POLYPRENYL-1,4-BENZOQUINOL METHYLASE, MITOCHONDRIAL"/>
    <property type="match status" value="1"/>
</dbReference>
<name>A0ABD5UGL5_9EURY</name>
<evidence type="ECO:0000313" key="4">
    <source>
        <dbReference type="Proteomes" id="UP001596406"/>
    </source>
</evidence>
<organism evidence="3 4">
    <name type="scientific">Halomarina ordinaria</name>
    <dbReference type="NCBI Taxonomy" id="3033939"/>
    <lineage>
        <taxon>Archaea</taxon>
        <taxon>Methanobacteriati</taxon>
        <taxon>Methanobacteriota</taxon>
        <taxon>Stenosarchaea group</taxon>
        <taxon>Halobacteria</taxon>
        <taxon>Halobacteriales</taxon>
        <taxon>Natronomonadaceae</taxon>
        <taxon>Halomarina</taxon>
    </lineage>
</organism>
<dbReference type="PANTHER" id="PTHR43591">
    <property type="entry name" value="METHYLTRANSFERASE"/>
    <property type="match status" value="1"/>
</dbReference>
<reference evidence="3 4" key="1">
    <citation type="journal article" date="2019" name="Int. J. Syst. Evol. Microbiol.">
        <title>The Global Catalogue of Microorganisms (GCM) 10K type strain sequencing project: providing services to taxonomists for standard genome sequencing and annotation.</title>
        <authorList>
            <consortium name="The Broad Institute Genomics Platform"/>
            <consortium name="The Broad Institute Genome Sequencing Center for Infectious Disease"/>
            <person name="Wu L."/>
            <person name="Ma J."/>
        </authorList>
    </citation>
    <scope>NUCLEOTIDE SEQUENCE [LARGE SCALE GENOMIC DNA]</scope>
    <source>
        <strain evidence="3 4">PSRA2</strain>
    </source>
</reference>
<keyword evidence="4" id="KW-1185">Reference proteome</keyword>
<feature type="domain" description="Methyltransferase type 11" evidence="2">
    <location>
        <begin position="66"/>
        <end position="160"/>
    </location>
</feature>
<dbReference type="GO" id="GO:0008168">
    <property type="term" value="F:methyltransferase activity"/>
    <property type="evidence" value="ECO:0007669"/>
    <property type="project" value="UniProtKB-KW"/>
</dbReference>